<proteinExistence type="predicted"/>
<accession>A0AAW7I5D9</accession>
<dbReference type="InterPro" id="IPR013619">
    <property type="entry name" value="DUF1737"/>
</dbReference>
<protein>
    <submittedName>
        <fullName evidence="2">DUF1737 domain-containing protein</fullName>
    </submittedName>
</protein>
<dbReference type="AlphaFoldDB" id="A0AAW7I5D9"/>
<evidence type="ECO:0000313" key="2">
    <source>
        <dbReference type="EMBL" id="MDM5138567.1"/>
    </source>
</evidence>
<evidence type="ECO:0000313" key="3">
    <source>
        <dbReference type="Proteomes" id="UP001168216"/>
    </source>
</evidence>
<dbReference type="EMBL" id="JAOPLV010000001">
    <property type="protein sequence ID" value="MDM5138567.1"/>
    <property type="molecule type" value="Genomic_DNA"/>
</dbReference>
<organism evidence="2 3">
    <name type="scientific">Aeromonas bestiarum</name>
    <dbReference type="NCBI Taxonomy" id="105751"/>
    <lineage>
        <taxon>Bacteria</taxon>
        <taxon>Pseudomonadati</taxon>
        <taxon>Pseudomonadota</taxon>
        <taxon>Gammaproteobacteria</taxon>
        <taxon>Aeromonadales</taxon>
        <taxon>Aeromonadaceae</taxon>
        <taxon>Aeromonas</taxon>
    </lineage>
</organism>
<evidence type="ECO:0000259" key="1">
    <source>
        <dbReference type="Pfam" id="PF08410"/>
    </source>
</evidence>
<feature type="domain" description="DUF1737" evidence="1">
    <location>
        <begin position="1"/>
        <end position="51"/>
    </location>
</feature>
<dbReference type="Pfam" id="PF08410">
    <property type="entry name" value="DUF1737"/>
    <property type="match status" value="1"/>
</dbReference>
<reference evidence="2" key="1">
    <citation type="submission" date="2023-08" db="EMBL/GenBank/DDBJ databases">
        <title>WGS of Aeromonas isolates.</title>
        <authorList>
            <person name="Lee H."/>
        </authorList>
    </citation>
    <scope>NUCLEOTIDE SEQUENCE</scope>
    <source>
        <strain evidence="2">SL22</strain>
    </source>
</reference>
<dbReference type="Proteomes" id="UP001168216">
    <property type="component" value="Unassembled WGS sequence"/>
</dbReference>
<name>A0AAW7I5D9_9GAMM</name>
<dbReference type="RefSeq" id="WP_080741071.1">
    <property type="nucleotide sequence ID" value="NZ_CAWLWI010000006.1"/>
</dbReference>
<gene>
    <name evidence="2" type="ORF">OB959_01960</name>
</gene>
<sequence length="66" mass="7494">MKLYRFITGPDDKNFCMRISELMNKGWELHHGPTLTFNGNTCIVGQALTKEVAGEEFATPIDLTKY</sequence>
<comment type="caution">
    <text evidence="2">The sequence shown here is derived from an EMBL/GenBank/DDBJ whole genome shotgun (WGS) entry which is preliminary data.</text>
</comment>